<proteinExistence type="predicted"/>
<dbReference type="RefSeq" id="WP_092232348.1">
    <property type="nucleotide sequence ID" value="NZ_FNLL01000004.1"/>
</dbReference>
<dbReference type="AlphaFoldDB" id="A0A1H2FER9"/>
<name>A0A1H2FER9_9BACT</name>
<keyword evidence="2" id="KW-1185">Reference proteome</keyword>
<dbReference type="Proteomes" id="UP000199608">
    <property type="component" value="Unassembled WGS sequence"/>
</dbReference>
<evidence type="ECO:0000313" key="2">
    <source>
        <dbReference type="Proteomes" id="UP000199608"/>
    </source>
</evidence>
<sequence>MSIINFLELKEKFEIQAYRKPDTLDKRNHIPFSGSPRKHPYEKFRVILIADPFTDNTFYYEFRVEDIAFAEELPSIANLEGESVSMVRIWVKKQSIAIRCTPFIVDTIRRR</sequence>
<protein>
    <submittedName>
        <fullName evidence="1">Inorganic pyrophosphatase</fullName>
    </submittedName>
</protein>
<evidence type="ECO:0000313" key="1">
    <source>
        <dbReference type="EMBL" id="SDU05468.1"/>
    </source>
</evidence>
<accession>A0A1H2FER9</accession>
<dbReference type="EMBL" id="FNLL01000004">
    <property type="protein sequence ID" value="SDU05468.1"/>
    <property type="molecule type" value="Genomic_DNA"/>
</dbReference>
<organism evidence="1 2">
    <name type="scientific">Desulfobacula phenolica</name>
    <dbReference type="NCBI Taxonomy" id="90732"/>
    <lineage>
        <taxon>Bacteria</taxon>
        <taxon>Pseudomonadati</taxon>
        <taxon>Thermodesulfobacteriota</taxon>
        <taxon>Desulfobacteria</taxon>
        <taxon>Desulfobacterales</taxon>
        <taxon>Desulfobacteraceae</taxon>
        <taxon>Desulfobacula</taxon>
    </lineage>
</organism>
<reference evidence="2" key="1">
    <citation type="submission" date="2016-10" db="EMBL/GenBank/DDBJ databases">
        <authorList>
            <person name="Varghese N."/>
            <person name="Submissions S."/>
        </authorList>
    </citation>
    <scope>NUCLEOTIDE SEQUENCE [LARGE SCALE GENOMIC DNA]</scope>
    <source>
        <strain evidence="2">DSM 3384</strain>
    </source>
</reference>
<gene>
    <name evidence="1" type="ORF">SAMN04487931_104100</name>
</gene>